<dbReference type="InterPro" id="IPR000212">
    <property type="entry name" value="DNA_helicase_UvrD/REP"/>
</dbReference>
<dbReference type="GO" id="GO:0000725">
    <property type="term" value="P:recombinational repair"/>
    <property type="evidence" value="ECO:0007669"/>
    <property type="project" value="TreeGrafter"/>
</dbReference>
<dbReference type="GO" id="GO:0003677">
    <property type="term" value="F:DNA binding"/>
    <property type="evidence" value="ECO:0007669"/>
    <property type="project" value="InterPro"/>
</dbReference>
<dbReference type="PROSITE" id="PS51217">
    <property type="entry name" value="UVRD_HELICASE_CTER"/>
    <property type="match status" value="1"/>
</dbReference>
<dbReference type="InterPro" id="IPR027417">
    <property type="entry name" value="P-loop_NTPase"/>
</dbReference>
<sequence length="662" mass="75159">MPIDFRKELNEEQFQVVAEGDGACLVLAGAGSGKTRTITYRVAYLLERGVPAENILLLTFTNKAAKEMAGRVTELNGAAPQGLWSGTFHHIGYRIVQRHATLLGFASHITIIDSEDSRNLLTQVLKDEGIDPKARKFPSVAVIADIYSYSRNAMISVEEAIDVKRPSAFGVATDIANVLRVYETRKRESGFADFDDLLCLWLKLLSEHPEVQHRLSEQFKYILVDEYQDTNRVQAKIIQKMSAVHGNVLAVGDDAQSIYSFRAADIANILDFEKHYVGARVFHLLTNYRSTPQILAVANHVIKQNERQHKKELLGILAPYEKPMLLRSDTAELEAEKIADSITRLRRLGHKLNEIAILFRSTFHSQPLEVELTRRNIPYDYRGGQRFFERAHIKDVLAYLRAYTSTKDSIAWHRILVQQEGIGLESARKLYDRLKQFGSVSELLHGDAGLEVEKRCAGGWAVITKTLWELSLHHENVGTMIRIIKDQAYRAYAEHEFQNYRDRLDDVEQLATFTDRLTDLKSFLAETALQEQNRGKTLAGDDKVVLSTIHQAKGLEWDTVFLINLVAGAFPNERALLEDGGVEEERRLFYVALTRARKNLYLSYVVIGGRQHELMVSPSQFIDEIDSNLIDNENKSGSSEPTYSYEPDGTTDWRKKSFLRSV</sequence>
<dbReference type="EMBL" id="MFPV01000046">
    <property type="protein sequence ID" value="OGH61115.1"/>
    <property type="molecule type" value="Genomic_DNA"/>
</dbReference>
<evidence type="ECO:0000259" key="13">
    <source>
        <dbReference type="PROSITE" id="PS51217"/>
    </source>
</evidence>
<name>A0A1F6LP68_9BACT</name>
<evidence type="ECO:0000256" key="3">
    <source>
        <dbReference type="ARBA" id="ARBA00022801"/>
    </source>
</evidence>
<protein>
    <recommendedName>
        <fullName evidence="8">DNA 3'-5' helicase</fullName>
        <ecNumber evidence="8">5.6.2.4</ecNumber>
    </recommendedName>
</protein>
<keyword evidence="3 10" id="KW-0378">Hydrolase</keyword>
<dbReference type="PANTHER" id="PTHR11070">
    <property type="entry name" value="UVRD / RECB / PCRA DNA HELICASE FAMILY MEMBER"/>
    <property type="match status" value="1"/>
</dbReference>
<feature type="domain" description="UvrD-like helicase C-terminal" evidence="13">
    <location>
        <begin position="292"/>
        <end position="554"/>
    </location>
</feature>
<feature type="domain" description="UvrD-like helicase ATP-binding" evidence="12">
    <location>
        <begin position="7"/>
        <end position="291"/>
    </location>
</feature>
<dbReference type="Pfam" id="PF13361">
    <property type="entry name" value="UvrD_C"/>
    <property type="match status" value="1"/>
</dbReference>
<dbReference type="InterPro" id="IPR014017">
    <property type="entry name" value="DNA_helicase_UvrD-like_C"/>
</dbReference>
<evidence type="ECO:0000256" key="1">
    <source>
        <dbReference type="ARBA" id="ARBA00009922"/>
    </source>
</evidence>
<keyword evidence="4 10" id="KW-0347">Helicase</keyword>
<keyword evidence="2 10" id="KW-0547">Nucleotide-binding</keyword>
<evidence type="ECO:0000313" key="15">
    <source>
        <dbReference type="Proteomes" id="UP000176329"/>
    </source>
</evidence>
<evidence type="ECO:0000256" key="4">
    <source>
        <dbReference type="ARBA" id="ARBA00022806"/>
    </source>
</evidence>
<feature type="compositionally biased region" description="Polar residues" evidence="11">
    <location>
        <begin position="632"/>
        <end position="642"/>
    </location>
</feature>
<dbReference type="Gene3D" id="3.40.50.300">
    <property type="entry name" value="P-loop containing nucleotide triphosphate hydrolases"/>
    <property type="match status" value="2"/>
</dbReference>
<keyword evidence="5 10" id="KW-0067">ATP-binding</keyword>
<feature type="region of interest" description="Disordered" evidence="11">
    <location>
        <begin position="632"/>
        <end position="651"/>
    </location>
</feature>
<dbReference type="InterPro" id="IPR013986">
    <property type="entry name" value="DExx_box_DNA_helicase_dom_sf"/>
</dbReference>
<evidence type="ECO:0000256" key="10">
    <source>
        <dbReference type="PROSITE-ProRule" id="PRU00560"/>
    </source>
</evidence>
<feature type="binding site" evidence="10">
    <location>
        <begin position="28"/>
        <end position="35"/>
    </location>
    <ligand>
        <name>ATP</name>
        <dbReference type="ChEBI" id="CHEBI:30616"/>
    </ligand>
</feature>
<evidence type="ECO:0000256" key="8">
    <source>
        <dbReference type="ARBA" id="ARBA00034808"/>
    </source>
</evidence>
<evidence type="ECO:0000256" key="5">
    <source>
        <dbReference type="ARBA" id="ARBA00022840"/>
    </source>
</evidence>
<dbReference type="InterPro" id="IPR014016">
    <property type="entry name" value="UvrD-like_ATP-bd"/>
</dbReference>
<dbReference type="Gene3D" id="1.10.486.10">
    <property type="entry name" value="PCRA, domain 4"/>
    <property type="match status" value="1"/>
</dbReference>
<dbReference type="GO" id="GO:0043138">
    <property type="term" value="F:3'-5' DNA helicase activity"/>
    <property type="evidence" value="ECO:0007669"/>
    <property type="project" value="UniProtKB-EC"/>
</dbReference>
<dbReference type="GO" id="GO:0005829">
    <property type="term" value="C:cytosol"/>
    <property type="evidence" value="ECO:0007669"/>
    <property type="project" value="TreeGrafter"/>
</dbReference>
<dbReference type="Proteomes" id="UP000176329">
    <property type="component" value="Unassembled WGS sequence"/>
</dbReference>
<dbReference type="AlphaFoldDB" id="A0A1F6LP68"/>
<dbReference type="EC" id="5.6.2.4" evidence="8"/>
<dbReference type="SUPFAM" id="SSF52540">
    <property type="entry name" value="P-loop containing nucleoside triphosphate hydrolases"/>
    <property type="match status" value="1"/>
</dbReference>
<evidence type="ECO:0000313" key="14">
    <source>
        <dbReference type="EMBL" id="OGH61115.1"/>
    </source>
</evidence>
<proteinExistence type="inferred from homology"/>
<dbReference type="CDD" id="cd18807">
    <property type="entry name" value="SF1_C_UvrD"/>
    <property type="match status" value="1"/>
</dbReference>
<keyword evidence="6" id="KW-0413">Isomerase</keyword>
<dbReference type="Gene3D" id="1.10.10.160">
    <property type="match status" value="1"/>
</dbReference>
<evidence type="ECO:0000256" key="7">
    <source>
        <dbReference type="ARBA" id="ARBA00034617"/>
    </source>
</evidence>
<dbReference type="GO" id="GO:0005524">
    <property type="term" value="F:ATP binding"/>
    <property type="evidence" value="ECO:0007669"/>
    <property type="project" value="UniProtKB-UniRule"/>
</dbReference>
<organism evidence="14 15">
    <name type="scientific">Candidatus Magasanikbacteria bacterium RIFCSPHIGHO2_01_FULL_50_8</name>
    <dbReference type="NCBI Taxonomy" id="1798674"/>
    <lineage>
        <taxon>Bacteria</taxon>
        <taxon>Candidatus Magasanikiibacteriota</taxon>
    </lineage>
</organism>
<dbReference type="PANTHER" id="PTHR11070:SF3">
    <property type="entry name" value="DNA 3'-5' HELICASE"/>
    <property type="match status" value="1"/>
</dbReference>
<evidence type="ECO:0000256" key="11">
    <source>
        <dbReference type="SAM" id="MobiDB-lite"/>
    </source>
</evidence>
<comment type="similarity">
    <text evidence="1">Belongs to the helicase family. UvrD subfamily.</text>
</comment>
<accession>A0A1F6LP68</accession>
<evidence type="ECO:0000256" key="2">
    <source>
        <dbReference type="ARBA" id="ARBA00022741"/>
    </source>
</evidence>
<evidence type="ECO:0000259" key="12">
    <source>
        <dbReference type="PROSITE" id="PS51198"/>
    </source>
</evidence>
<comment type="catalytic activity">
    <reaction evidence="9">
        <text>ATP + H2O = ADP + phosphate + H(+)</text>
        <dbReference type="Rhea" id="RHEA:13065"/>
        <dbReference type="ChEBI" id="CHEBI:15377"/>
        <dbReference type="ChEBI" id="CHEBI:15378"/>
        <dbReference type="ChEBI" id="CHEBI:30616"/>
        <dbReference type="ChEBI" id="CHEBI:43474"/>
        <dbReference type="ChEBI" id="CHEBI:456216"/>
        <dbReference type="EC" id="5.6.2.4"/>
    </reaction>
</comment>
<reference evidence="14 15" key="1">
    <citation type="journal article" date="2016" name="Nat. Commun.">
        <title>Thousands of microbial genomes shed light on interconnected biogeochemical processes in an aquifer system.</title>
        <authorList>
            <person name="Anantharaman K."/>
            <person name="Brown C.T."/>
            <person name="Hug L.A."/>
            <person name="Sharon I."/>
            <person name="Castelle C.J."/>
            <person name="Probst A.J."/>
            <person name="Thomas B.C."/>
            <person name="Singh A."/>
            <person name="Wilkins M.J."/>
            <person name="Karaoz U."/>
            <person name="Brodie E.L."/>
            <person name="Williams K.H."/>
            <person name="Hubbard S.S."/>
            <person name="Banfield J.F."/>
        </authorList>
    </citation>
    <scope>NUCLEOTIDE SEQUENCE [LARGE SCALE GENOMIC DNA]</scope>
</reference>
<dbReference type="GO" id="GO:0016887">
    <property type="term" value="F:ATP hydrolysis activity"/>
    <property type="evidence" value="ECO:0007669"/>
    <property type="project" value="RHEA"/>
</dbReference>
<dbReference type="CDD" id="cd17932">
    <property type="entry name" value="DEXQc_UvrD"/>
    <property type="match status" value="1"/>
</dbReference>
<comment type="catalytic activity">
    <reaction evidence="7">
        <text>Couples ATP hydrolysis with the unwinding of duplex DNA by translocating in the 3'-5' direction.</text>
        <dbReference type="EC" id="5.6.2.4"/>
    </reaction>
</comment>
<dbReference type="Pfam" id="PF00580">
    <property type="entry name" value="UvrD-helicase"/>
    <property type="match status" value="1"/>
</dbReference>
<comment type="caution">
    <text evidence="14">The sequence shown here is derived from an EMBL/GenBank/DDBJ whole genome shotgun (WGS) entry which is preliminary data.</text>
</comment>
<evidence type="ECO:0000256" key="6">
    <source>
        <dbReference type="ARBA" id="ARBA00023235"/>
    </source>
</evidence>
<gene>
    <name evidence="14" type="ORF">A2848_02230</name>
</gene>
<evidence type="ECO:0000256" key="9">
    <source>
        <dbReference type="ARBA" id="ARBA00048988"/>
    </source>
</evidence>
<dbReference type="PROSITE" id="PS51198">
    <property type="entry name" value="UVRD_HELICASE_ATP_BIND"/>
    <property type="match status" value="1"/>
</dbReference>